<dbReference type="Proteomes" id="UP000217790">
    <property type="component" value="Unassembled WGS sequence"/>
</dbReference>
<sequence>MAQDVEIEEGSESERRLSMRANTDAEGVHGSTRRDYERGRRIRQSAQLRDKGGGKEGAEYRRPARRSLLIRKRWSAMGERAGGFPNRLQCECRAATGKGVDNITAKEICRMTYLHAPRPAGMQEIPGKISIDSRWDMTSRTRGSCIRLSMRRRELALQKQARVNDAEKPEGLEKISKVDVALLTDAVYEGSQLDDCPFSWTDLPNVAFKRERWFQLWFIQRDANIRRWSVLGVDTPFESERTDPRPIGIGPRSEHGDFWLFRVEGDNKTEGNPVHIITNSPAVSR</sequence>
<dbReference type="AlphaFoldDB" id="A0A2H3D3T7"/>
<evidence type="ECO:0000256" key="1">
    <source>
        <dbReference type="SAM" id="MobiDB-lite"/>
    </source>
</evidence>
<accession>A0A2H3D3T7</accession>
<dbReference type="EMBL" id="KZ293710">
    <property type="protein sequence ID" value="PBK82993.1"/>
    <property type="molecule type" value="Genomic_DNA"/>
</dbReference>
<feature type="compositionally biased region" description="Acidic residues" evidence="1">
    <location>
        <begin position="1"/>
        <end position="11"/>
    </location>
</feature>
<evidence type="ECO:0000313" key="3">
    <source>
        <dbReference type="Proteomes" id="UP000217790"/>
    </source>
</evidence>
<name>A0A2H3D3T7_ARMGA</name>
<keyword evidence="3" id="KW-1185">Reference proteome</keyword>
<protein>
    <submittedName>
        <fullName evidence="2">Uncharacterized protein</fullName>
    </submittedName>
</protein>
<dbReference type="OrthoDB" id="10544523at2759"/>
<proteinExistence type="predicted"/>
<evidence type="ECO:0000313" key="2">
    <source>
        <dbReference type="EMBL" id="PBK82993.1"/>
    </source>
</evidence>
<feature type="region of interest" description="Disordered" evidence="1">
    <location>
        <begin position="1"/>
        <end position="62"/>
    </location>
</feature>
<gene>
    <name evidence="2" type="ORF">ARMGADRAFT_1038168</name>
</gene>
<organism evidence="2 3">
    <name type="scientific">Armillaria gallica</name>
    <name type="common">Bulbous honey fungus</name>
    <name type="synonym">Armillaria bulbosa</name>
    <dbReference type="NCBI Taxonomy" id="47427"/>
    <lineage>
        <taxon>Eukaryota</taxon>
        <taxon>Fungi</taxon>
        <taxon>Dikarya</taxon>
        <taxon>Basidiomycota</taxon>
        <taxon>Agaricomycotina</taxon>
        <taxon>Agaricomycetes</taxon>
        <taxon>Agaricomycetidae</taxon>
        <taxon>Agaricales</taxon>
        <taxon>Marasmiineae</taxon>
        <taxon>Physalacriaceae</taxon>
        <taxon>Armillaria</taxon>
    </lineage>
</organism>
<reference evidence="3" key="1">
    <citation type="journal article" date="2017" name="Nat. Ecol. Evol.">
        <title>Genome expansion and lineage-specific genetic innovations in the forest pathogenic fungi Armillaria.</title>
        <authorList>
            <person name="Sipos G."/>
            <person name="Prasanna A.N."/>
            <person name="Walter M.C."/>
            <person name="O'Connor E."/>
            <person name="Balint B."/>
            <person name="Krizsan K."/>
            <person name="Kiss B."/>
            <person name="Hess J."/>
            <person name="Varga T."/>
            <person name="Slot J."/>
            <person name="Riley R."/>
            <person name="Boka B."/>
            <person name="Rigling D."/>
            <person name="Barry K."/>
            <person name="Lee J."/>
            <person name="Mihaltcheva S."/>
            <person name="LaButti K."/>
            <person name="Lipzen A."/>
            <person name="Waldron R."/>
            <person name="Moloney N.M."/>
            <person name="Sperisen C."/>
            <person name="Kredics L."/>
            <person name="Vagvoelgyi C."/>
            <person name="Patrignani A."/>
            <person name="Fitzpatrick D."/>
            <person name="Nagy I."/>
            <person name="Doyle S."/>
            <person name="Anderson J.B."/>
            <person name="Grigoriev I.V."/>
            <person name="Gueldener U."/>
            <person name="Muensterkoetter M."/>
            <person name="Nagy L.G."/>
        </authorList>
    </citation>
    <scope>NUCLEOTIDE SEQUENCE [LARGE SCALE GENOMIC DNA]</scope>
    <source>
        <strain evidence="3">Ar21-2</strain>
    </source>
</reference>
<dbReference type="InParanoid" id="A0A2H3D3T7"/>
<feature type="compositionally biased region" description="Basic and acidic residues" evidence="1">
    <location>
        <begin position="48"/>
        <end position="62"/>
    </location>
</feature>